<evidence type="ECO:0008006" key="3">
    <source>
        <dbReference type="Google" id="ProtNLM"/>
    </source>
</evidence>
<name>A0ABP6SHN6_9ACTN</name>
<sequence length="244" mass="28091">MRDLDEYEDTLIERFKEHPVLANITRLSDDDFAAVLLQRRFVSLAFTPAYDLAIDLLRDEAGLRIARIILREEYPDGHGHTRSHREDMTEDLRRLGVSRAALVGSRPTATTKRAIDDAFELIADSGTHDNADLRLLTILRFWGEILVSVEYGRLWERMRPLLTRDGENRSLFYYPHHVHDAKTRPLTTVSLLSGTHSDRLATRVTELLAKEESTDCFKQLEEQALRIKVSFYDQFLPALERVGA</sequence>
<dbReference type="EMBL" id="BAAAYL010000001">
    <property type="protein sequence ID" value="GAA3376966.1"/>
    <property type="molecule type" value="Genomic_DNA"/>
</dbReference>
<evidence type="ECO:0000313" key="2">
    <source>
        <dbReference type="Proteomes" id="UP001499990"/>
    </source>
</evidence>
<dbReference type="SUPFAM" id="SSF48613">
    <property type="entry name" value="Heme oxygenase-like"/>
    <property type="match status" value="1"/>
</dbReference>
<keyword evidence="2" id="KW-1185">Reference proteome</keyword>
<gene>
    <name evidence="1" type="ORF">GCM10020367_50750</name>
</gene>
<dbReference type="Gene3D" id="1.20.910.10">
    <property type="entry name" value="Heme oxygenase-like"/>
    <property type="match status" value="1"/>
</dbReference>
<reference evidence="2" key="1">
    <citation type="journal article" date="2019" name="Int. J. Syst. Evol. Microbiol.">
        <title>The Global Catalogue of Microorganisms (GCM) 10K type strain sequencing project: providing services to taxonomists for standard genome sequencing and annotation.</title>
        <authorList>
            <consortium name="The Broad Institute Genomics Platform"/>
            <consortium name="The Broad Institute Genome Sequencing Center for Infectious Disease"/>
            <person name="Wu L."/>
            <person name="Ma J."/>
        </authorList>
    </citation>
    <scope>NUCLEOTIDE SEQUENCE [LARGE SCALE GENOMIC DNA]</scope>
    <source>
        <strain evidence="2">JCM 9651</strain>
    </source>
</reference>
<dbReference type="InterPro" id="IPR016084">
    <property type="entry name" value="Haem_Oase-like_multi-hlx"/>
</dbReference>
<evidence type="ECO:0000313" key="1">
    <source>
        <dbReference type="EMBL" id="GAA3376966.1"/>
    </source>
</evidence>
<dbReference type="RefSeq" id="WP_345041687.1">
    <property type="nucleotide sequence ID" value="NZ_BAAAYL010000001.1"/>
</dbReference>
<accession>A0ABP6SHN6</accession>
<protein>
    <recommendedName>
        <fullName evidence="3">Thiaminase-2/PQQC domain-containing protein</fullName>
    </recommendedName>
</protein>
<proteinExistence type="predicted"/>
<comment type="caution">
    <text evidence="1">The sequence shown here is derived from an EMBL/GenBank/DDBJ whole genome shotgun (WGS) entry which is preliminary data.</text>
</comment>
<organism evidence="1 2">
    <name type="scientific">Streptomyces sannanensis</name>
    <dbReference type="NCBI Taxonomy" id="285536"/>
    <lineage>
        <taxon>Bacteria</taxon>
        <taxon>Bacillati</taxon>
        <taxon>Actinomycetota</taxon>
        <taxon>Actinomycetes</taxon>
        <taxon>Kitasatosporales</taxon>
        <taxon>Streptomycetaceae</taxon>
        <taxon>Streptomyces</taxon>
    </lineage>
</organism>
<dbReference type="Proteomes" id="UP001499990">
    <property type="component" value="Unassembled WGS sequence"/>
</dbReference>